<dbReference type="GO" id="GO:0016757">
    <property type="term" value="F:glycosyltransferase activity"/>
    <property type="evidence" value="ECO:0007669"/>
    <property type="project" value="InterPro"/>
</dbReference>
<feature type="domain" description="Glycosyl transferase family 1" evidence="1">
    <location>
        <begin position="212"/>
        <end position="374"/>
    </location>
</feature>
<proteinExistence type="predicted"/>
<dbReference type="CDD" id="cd03801">
    <property type="entry name" value="GT4_PimA-like"/>
    <property type="match status" value="1"/>
</dbReference>
<dbReference type="Pfam" id="PF00534">
    <property type="entry name" value="Glycos_transf_1"/>
    <property type="match status" value="1"/>
</dbReference>
<protein>
    <submittedName>
        <fullName evidence="2">Glycosyltransferase family 4 protein</fullName>
    </submittedName>
</protein>
<dbReference type="EMBL" id="CP042433">
    <property type="protein sequence ID" value="QEC55078.1"/>
    <property type="molecule type" value="Genomic_DNA"/>
</dbReference>
<accession>A0A5B8UEY9</accession>
<evidence type="ECO:0000259" key="1">
    <source>
        <dbReference type="Pfam" id="PF00534"/>
    </source>
</evidence>
<dbReference type="OrthoDB" id="9811239at2"/>
<organism evidence="2 3">
    <name type="scientific">Flavisolibacter ginsenosidimutans</name>
    <dbReference type="NCBI Taxonomy" id="661481"/>
    <lineage>
        <taxon>Bacteria</taxon>
        <taxon>Pseudomonadati</taxon>
        <taxon>Bacteroidota</taxon>
        <taxon>Chitinophagia</taxon>
        <taxon>Chitinophagales</taxon>
        <taxon>Chitinophagaceae</taxon>
        <taxon>Flavisolibacter</taxon>
    </lineage>
</organism>
<name>A0A5B8UEY9_9BACT</name>
<evidence type="ECO:0000313" key="3">
    <source>
        <dbReference type="Proteomes" id="UP000321204"/>
    </source>
</evidence>
<reference evidence="2 3" key="1">
    <citation type="journal article" date="2015" name="Int. J. Syst. Evol. Microbiol.">
        <title>Flavisolibacter ginsenosidimutans sp. nov., with ginsenoside-converting activity isolated from soil used for cultivating ginseng.</title>
        <authorList>
            <person name="Zhao Y."/>
            <person name="Liu Q."/>
            <person name="Kang M.S."/>
            <person name="Jin F."/>
            <person name="Yu H."/>
            <person name="Im W.T."/>
        </authorList>
    </citation>
    <scope>NUCLEOTIDE SEQUENCE [LARGE SCALE GENOMIC DNA]</scope>
    <source>
        <strain evidence="2 3">Gsoil 636</strain>
    </source>
</reference>
<dbReference type="Gene3D" id="3.40.50.2000">
    <property type="entry name" value="Glycogen Phosphorylase B"/>
    <property type="match status" value="2"/>
</dbReference>
<keyword evidence="2" id="KW-0808">Transferase</keyword>
<evidence type="ECO:0000313" key="2">
    <source>
        <dbReference type="EMBL" id="QEC55078.1"/>
    </source>
</evidence>
<dbReference type="PANTHER" id="PTHR45947:SF3">
    <property type="entry name" value="SULFOQUINOVOSYL TRANSFERASE SQD2"/>
    <property type="match status" value="1"/>
</dbReference>
<dbReference type="RefSeq" id="WP_146783054.1">
    <property type="nucleotide sequence ID" value="NZ_BAABIO010000006.1"/>
</dbReference>
<keyword evidence="3" id="KW-1185">Reference proteome</keyword>
<dbReference type="InterPro" id="IPR001296">
    <property type="entry name" value="Glyco_trans_1"/>
</dbReference>
<dbReference type="InterPro" id="IPR050194">
    <property type="entry name" value="Glycosyltransferase_grp1"/>
</dbReference>
<dbReference type="Proteomes" id="UP000321204">
    <property type="component" value="Chromosome"/>
</dbReference>
<dbReference type="AlphaFoldDB" id="A0A5B8UEY9"/>
<dbReference type="PANTHER" id="PTHR45947">
    <property type="entry name" value="SULFOQUINOVOSYL TRANSFERASE SQD2"/>
    <property type="match status" value="1"/>
</dbReference>
<dbReference type="KEGG" id="fgg:FSB75_03885"/>
<sequence length="405" mass="46721">MKYRLLLFKRWIEDILMAPLILLGKVLAKRYPLKREYEIFFFFPFYHIGGAEKVHLNIAKAIGNKNCIIFFTRKSQNDLFYREFAASGCEMRDISKYTDNKWIYFVNIIFRGLIAAYINNQTKKPVVFNGQCNFGYKLSPWISKRIPQIELIHSLCSFSYIRIPFLPFISRTVMISTIRIQEHLDLYRSYGIPHRYDKKITFIMNGIELPLQRSESNSDKKEFTVLYVGRGTTEKRVHLIGEAASLLHETSPAIRFVFMGDVEAAMPERYRSHCVFLGNQSDAEEINRIYLGASALILVSDTEGFPMVVMEAMARGLAILSTAVGEVPLHIKDGVNGYLLNDFLNEKAVVTEAKNHILQLVENPQLLHSIAANNIDYAYHHFGMDRFAEEYSNLFSDVKKEYSIS</sequence>
<dbReference type="SUPFAM" id="SSF53756">
    <property type="entry name" value="UDP-Glycosyltransferase/glycogen phosphorylase"/>
    <property type="match status" value="1"/>
</dbReference>
<gene>
    <name evidence="2" type="ORF">FSB75_03885</name>
</gene>